<reference evidence="3" key="1">
    <citation type="submission" date="2019-10" db="EMBL/GenBank/DDBJ databases">
        <authorList>
            <consortium name="Genoscope - CEA"/>
            <person name="William W."/>
        </authorList>
    </citation>
    <scope>NUCLEOTIDE SEQUENCE [LARGE SCALE GENOMIC DNA]</scope>
    <source>
        <strain evidence="3">BBR_PRJEB10994</strain>
    </source>
</reference>
<dbReference type="Pfam" id="PF00069">
    <property type="entry name" value="Pkinase"/>
    <property type="match status" value="1"/>
</dbReference>
<proteinExistence type="predicted"/>
<dbReference type="GO" id="GO:0005524">
    <property type="term" value="F:ATP binding"/>
    <property type="evidence" value="ECO:0007669"/>
    <property type="project" value="InterPro"/>
</dbReference>
<evidence type="ECO:0000259" key="2">
    <source>
        <dbReference type="PROSITE" id="PS50011"/>
    </source>
</evidence>
<evidence type="ECO:0000313" key="3">
    <source>
        <dbReference type="EMBL" id="VXD15005.1"/>
    </source>
</evidence>
<dbReference type="RefSeq" id="WP_083624653.1">
    <property type="nucleotide sequence ID" value="NZ_LR735029.1"/>
</dbReference>
<keyword evidence="4" id="KW-1185">Reference proteome</keyword>
<organism evidence="3 4">
    <name type="scientific">Planktothrix paucivesiculata PCC 9631</name>
    <dbReference type="NCBI Taxonomy" id="671071"/>
    <lineage>
        <taxon>Bacteria</taxon>
        <taxon>Bacillati</taxon>
        <taxon>Cyanobacteriota</taxon>
        <taxon>Cyanophyceae</taxon>
        <taxon>Oscillatoriophycideae</taxon>
        <taxon>Oscillatoriales</taxon>
        <taxon>Microcoleaceae</taxon>
        <taxon>Planktothrix</taxon>
    </lineage>
</organism>
<dbReference type="PROSITE" id="PS50011">
    <property type="entry name" value="PROTEIN_KINASE_DOM"/>
    <property type="match status" value="1"/>
</dbReference>
<protein>
    <submittedName>
        <fullName evidence="3">Serine/threonine protein kinase with WD40 repeats</fullName>
    </submittedName>
</protein>
<dbReference type="Gene3D" id="1.10.510.10">
    <property type="entry name" value="Transferase(Phosphotransferase) domain 1"/>
    <property type="match status" value="1"/>
</dbReference>
<feature type="domain" description="Protein kinase" evidence="2">
    <location>
        <begin position="36"/>
        <end position="298"/>
    </location>
</feature>
<sequence length="343" mass="39244">MSYCLNPQCPNPTDPANENHHTCRQCGSNLLLQGRYRVTKQLGGGDFIKTFEIDDQGKVKVLKVLLKNNRKGVALLKQQAEVLSQINHPGIPKVDSDGYFTHFPKGSEEVFHCLVIEKIEGLNLQDWMKERKKEPISQELALEWLKQLTKILEQVHNLQYFHRDIKPQNIIRKPNGQLVLIDFGAIQEELSERDAFIKMQRVTGFVSPGCSLTLKWAGKPFPQSDFFALGRTFVYLLTGKPPTAYPENPRTGKLLWGKGAPNLSYELAAFIDYLMASFLANRPQNTQEILQCLAEVDLKRTEKKKQTEKKNNINFMNVEINFQNQPSEFNRGILSKIRKFLGL</sequence>
<feature type="region of interest" description="Disordered" evidence="1">
    <location>
        <begin position="1"/>
        <end position="20"/>
    </location>
</feature>
<evidence type="ECO:0000256" key="1">
    <source>
        <dbReference type="SAM" id="MobiDB-lite"/>
    </source>
</evidence>
<gene>
    <name evidence="3" type="ORF">PL9631_1100047</name>
</gene>
<dbReference type="InterPro" id="IPR000719">
    <property type="entry name" value="Prot_kinase_dom"/>
</dbReference>
<dbReference type="PANTHER" id="PTHR44167:SF18">
    <property type="entry name" value="PROTEIN KINASE DOMAIN-CONTAINING PROTEIN"/>
    <property type="match status" value="1"/>
</dbReference>
<evidence type="ECO:0000313" key="4">
    <source>
        <dbReference type="Proteomes" id="UP000182190"/>
    </source>
</evidence>
<keyword evidence="3" id="KW-0808">Transferase</keyword>
<dbReference type="SMART" id="SM00220">
    <property type="entry name" value="S_TKc"/>
    <property type="match status" value="1"/>
</dbReference>
<dbReference type="EMBL" id="CZCS02000014">
    <property type="protein sequence ID" value="VXD15005.1"/>
    <property type="molecule type" value="Genomic_DNA"/>
</dbReference>
<dbReference type="AlphaFoldDB" id="A0A7Z9BNA6"/>
<name>A0A7Z9BNA6_9CYAN</name>
<dbReference type="OrthoDB" id="500858at2"/>
<dbReference type="SUPFAM" id="SSF56112">
    <property type="entry name" value="Protein kinase-like (PK-like)"/>
    <property type="match status" value="1"/>
</dbReference>
<keyword evidence="3" id="KW-0723">Serine/threonine-protein kinase</keyword>
<dbReference type="GO" id="GO:0004674">
    <property type="term" value="F:protein serine/threonine kinase activity"/>
    <property type="evidence" value="ECO:0007669"/>
    <property type="project" value="UniProtKB-KW"/>
</dbReference>
<dbReference type="InterPro" id="IPR011009">
    <property type="entry name" value="Kinase-like_dom_sf"/>
</dbReference>
<comment type="caution">
    <text evidence="3">The sequence shown here is derived from an EMBL/GenBank/DDBJ whole genome shotgun (WGS) entry which is preliminary data.</text>
</comment>
<dbReference type="PANTHER" id="PTHR44167">
    <property type="entry name" value="OVARIAN-SPECIFIC SERINE/THREONINE-PROTEIN KINASE LOK-RELATED"/>
    <property type="match status" value="1"/>
</dbReference>
<accession>A0A7Z9BNA6</accession>
<dbReference type="GO" id="GO:0005737">
    <property type="term" value="C:cytoplasm"/>
    <property type="evidence" value="ECO:0007669"/>
    <property type="project" value="TreeGrafter"/>
</dbReference>
<dbReference type="Proteomes" id="UP000182190">
    <property type="component" value="Unassembled WGS sequence"/>
</dbReference>
<keyword evidence="3" id="KW-0418">Kinase</keyword>
<dbReference type="NCBIfam" id="NF045510">
    <property type="entry name" value="4Cys_prefix_kin"/>
    <property type="match status" value="1"/>
</dbReference>